<dbReference type="Proteomes" id="UP000193144">
    <property type="component" value="Unassembled WGS sequence"/>
</dbReference>
<evidence type="ECO:0000256" key="5">
    <source>
        <dbReference type="ARBA" id="ARBA00023295"/>
    </source>
</evidence>
<comment type="caution">
    <text evidence="9">The sequence shown here is derived from an EMBL/GenBank/DDBJ whole genome shotgun (WGS) entry which is preliminary data.</text>
</comment>
<dbReference type="STRING" id="1231657.A0A1Y1YGD4"/>
<dbReference type="EC" id="3.2.1.4" evidence="3"/>
<comment type="similarity">
    <text evidence="2 6">Belongs to the glycosyl hydrolase 5 (cellulase A) family.</text>
</comment>
<dbReference type="PANTHER" id="PTHR34142">
    <property type="entry name" value="ENDO-BETA-1,4-GLUCANASE A"/>
    <property type="match status" value="1"/>
</dbReference>
<organism evidence="9 10">
    <name type="scientific">Clohesyomyces aquaticus</name>
    <dbReference type="NCBI Taxonomy" id="1231657"/>
    <lineage>
        <taxon>Eukaryota</taxon>
        <taxon>Fungi</taxon>
        <taxon>Dikarya</taxon>
        <taxon>Ascomycota</taxon>
        <taxon>Pezizomycotina</taxon>
        <taxon>Dothideomycetes</taxon>
        <taxon>Pleosporomycetidae</taxon>
        <taxon>Pleosporales</taxon>
        <taxon>Lindgomycetaceae</taxon>
        <taxon>Clohesyomyces</taxon>
    </lineage>
</organism>
<keyword evidence="5 6" id="KW-0326">Glycosidase</keyword>
<dbReference type="InterPro" id="IPR001547">
    <property type="entry name" value="Glyco_hydro_5"/>
</dbReference>
<protein>
    <recommendedName>
        <fullName evidence="3">cellulase</fullName>
        <ecNumber evidence="3">3.2.1.4</ecNumber>
    </recommendedName>
</protein>
<dbReference type="EMBL" id="MCFA01000241">
    <property type="protein sequence ID" value="ORX97100.1"/>
    <property type="molecule type" value="Genomic_DNA"/>
</dbReference>
<feature type="chain" id="PRO_5012192236" description="cellulase" evidence="7">
    <location>
        <begin position="19"/>
        <end position="387"/>
    </location>
</feature>
<keyword evidence="10" id="KW-1185">Reference proteome</keyword>
<dbReference type="PROSITE" id="PS00659">
    <property type="entry name" value="GLYCOSYL_HYDROL_F5"/>
    <property type="match status" value="1"/>
</dbReference>
<accession>A0A1Y1YGD4</accession>
<gene>
    <name evidence="9" type="ORF">BCR34DRAFT_607399</name>
</gene>
<evidence type="ECO:0000256" key="4">
    <source>
        <dbReference type="ARBA" id="ARBA00022801"/>
    </source>
</evidence>
<dbReference type="SUPFAM" id="SSF51445">
    <property type="entry name" value="(Trans)glycosidases"/>
    <property type="match status" value="1"/>
</dbReference>
<keyword evidence="7" id="KW-0732">Signal</keyword>
<dbReference type="AlphaFoldDB" id="A0A1Y1YGD4"/>
<dbReference type="InterPro" id="IPR018087">
    <property type="entry name" value="Glyco_hydro_5_CS"/>
</dbReference>
<evidence type="ECO:0000256" key="7">
    <source>
        <dbReference type="SAM" id="SignalP"/>
    </source>
</evidence>
<evidence type="ECO:0000256" key="1">
    <source>
        <dbReference type="ARBA" id="ARBA00000966"/>
    </source>
</evidence>
<sequence>MLFKSLISAAAFTAFASAKIFYAGVAESSGEFGVWSQDKVKGTGLPGRFGVDYSFIDKKGIDVYVDQNKVNLFRIAFLLERMCPLSYGLGAKFNETHFGYFKEAVDYVTKTKGAYCILDPHNYMRYNDPSQQPMTGSIIGDTSDATAATTAQFGAFWGELAGRFKDNEKVIFGLMNEPHDMKTSLVVQNNQAAIDAIRKAGAKQLILAPGNSWTGGHSWTEGSDPSTQLTQLKDSASNLAFDIHEYLDSDYSGTHAPCANGAAKLAGVTSWLKQNNYKAMITEFGGSNTTQCASMLTEFIKYMDSNDVYIGWTAWAAGPFWGSASACCTDSKQWGSLEPTSKAADGSPGLYQTVWLKVIQPLVPKQLVWSGISSVSGGKLSTKPKLT</sequence>
<dbReference type="GO" id="GO:0009251">
    <property type="term" value="P:glucan catabolic process"/>
    <property type="evidence" value="ECO:0007669"/>
    <property type="project" value="TreeGrafter"/>
</dbReference>
<name>A0A1Y1YGD4_9PLEO</name>
<evidence type="ECO:0000259" key="8">
    <source>
        <dbReference type="Pfam" id="PF00150"/>
    </source>
</evidence>
<evidence type="ECO:0000256" key="2">
    <source>
        <dbReference type="ARBA" id="ARBA00005641"/>
    </source>
</evidence>
<evidence type="ECO:0000313" key="10">
    <source>
        <dbReference type="Proteomes" id="UP000193144"/>
    </source>
</evidence>
<feature type="signal peptide" evidence="7">
    <location>
        <begin position="1"/>
        <end position="18"/>
    </location>
</feature>
<dbReference type="InterPro" id="IPR017853">
    <property type="entry name" value="GH"/>
</dbReference>
<feature type="domain" description="Glycoside hydrolase family 5" evidence="8">
    <location>
        <begin position="40"/>
        <end position="317"/>
    </location>
</feature>
<evidence type="ECO:0000256" key="3">
    <source>
        <dbReference type="ARBA" id="ARBA00012601"/>
    </source>
</evidence>
<keyword evidence="4 6" id="KW-0378">Hydrolase</keyword>
<comment type="catalytic activity">
    <reaction evidence="1">
        <text>Endohydrolysis of (1-&gt;4)-beta-D-glucosidic linkages in cellulose, lichenin and cereal beta-D-glucans.</text>
        <dbReference type="EC" id="3.2.1.4"/>
    </reaction>
</comment>
<evidence type="ECO:0000256" key="6">
    <source>
        <dbReference type="RuleBase" id="RU361153"/>
    </source>
</evidence>
<reference evidence="9 10" key="1">
    <citation type="submission" date="2016-07" db="EMBL/GenBank/DDBJ databases">
        <title>Pervasive Adenine N6-methylation of Active Genes in Fungi.</title>
        <authorList>
            <consortium name="DOE Joint Genome Institute"/>
            <person name="Mondo S.J."/>
            <person name="Dannebaum R.O."/>
            <person name="Kuo R.C."/>
            <person name="Labutti K."/>
            <person name="Haridas S."/>
            <person name="Kuo A."/>
            <person name="Salamov A."/>
            <person name="Ahrendt S.R."/>
            <person name="Lipzen A."/>
            <person name="Sullivan W."/>
            <person name="Andreopoulos W.B."/>
            <person name="Clum A."/>
            <person name="Lindquist E."/>
            <person name="Daum C."/>
            <person name="Ramamoorthy G.K."/>
            <person name="Gryganskyi A."/>
            <person name="Culley D."/>
            <person name="Magnuson J.K."/>
            <person name="James T.Y."/>
            <person name="O'Malley M.A."/>
            <person name="Stajich J.E."/>
            <person name="Spatafora J.W."/>
            <person name="Visel A."/>
            <person name="Grigoriev I.V."/>
        </authorList>
    </citation>
    <scope>NUCLEOTIDE SEQUENCE [LARGE SCALE GENOMIC DNA]</scope>
    <source>
        <strain evidence="9 10">CBS 115471</strain>
    </source>
</reference>
<dbReference type="Gene3D" id="3.20.20.80">
    <property type="entry name" value="Glycosidases"/>
    <property type="match status" value="1"/>
</dbReference>
<dbReference type="OrthoDB" id="5823761at2759"/>
<dbReference type="PANTHER" id="PTHR34142:SF1">
    <property type="entry name" value="GLYCOSIDE HYDROLASE FAMILY 5 DOMAIN-CONTAINING PROTEIN"/>
    <property type="match status" value="1"/>
</dbReference>
<evidence type="ECO:0000313" key="9">
    <source>
        <dbReference type="EMBL" id="ORX97100.1"/>
    </source>
</evidence>
<proteinExistence type="inferred from homology"/>
<dbReference type="Pfam" id="PF00150">
    <property type="entry name" value="Cellulase"/>
    <property type="match status" value="1"/>
</dbReference>
<dbReference type="GO" id="GO:0008810">
    <property type="term" value="F:cellulase activity"/>
    <property type="evidence" value="ECO:0007669"/>
    <property type="project" value="UniProtKB-EC"/>
</dbReference>